<comment type="catalytic activity">
    <reaction evidence="7">
        <text>a secondary alcohol + NAD(+) = a ketone + NADH + H(+)</text>
        <dbReference type="Rhea" id="RHEA:10740"/>
        <dbReference type="ChEBI" id="CHEBI:15378"/>
        <dbReference type="ChEBI" id="CHEBI:17087"/>
        <dbReference type="ChEBI" id="CHEBI:35681"/>
        <dbReference type="ChEBI" id="CHEBI:57540"/>
        <dbReference type="ChEBI" id="CHEBI:57945"/>
        <dbReference type="EC" id="1.1.1.1"/>
    </reaction>
</comment>
<dbReference type="GO" id="GO:0008270">
    <property type="term" value="F:zinc ion binding"/>
    <property type="evidence" value="ECO:0007669"/>
    <property type="project" value="InterPro"/>
</dbReference>
<dbReference type="SMART" id="SM00829">
    <property type="entry name" value="PKS_ER"/>
    <property type="match status" value="1"/>
</dbReference>
<dbReference type="RefSeq" id="WP_089021506.1">
    <property type="nucleotide sequence ID" value="NZ_LT607412.1"/>
</dbReference>
<evidence type="ECO:0000256" key="9">
    <source>
        <dbReference type="RuleBase" id="RU361277"/>
    </source>
</evidence>
<name>A0A1C4Y9B5_9ACTN</name>
<evidence type="ECO:0000256" key="5">
    <source>
        <dbReference type="ARBA" id="ARBA00022833"/>
    </source>
</evidence>
<comment type="cofactor">
    <cofactor evidence="1 9">
        <name>Zn(2+)</name>
        <dbReference type="ChEBI" id="CHEBI:29105"/>
    </cofactor>
</comment>
<evidence type="ECO:0000259" key="10">
    <source>
        <dbReference type="SMART" id="SM00829"/>
    </source>
</evidence>
<protein>
    <recommendedName>
        <fullName evidence="3">alcohol dehydrogenase</fullName>
        <ecNumber evidence="3">1.1.1.1</ecNumber>
    </recommendedName>
</protein>
<reference evidence="12" key="1">
    <citation type="submission" date="2016-06" db="EMBL/GenBank/DDBJ databases">
        <authorList>
            <person name="Varghese N."/>
            <person name="Submissions Spin"/>
        </authorList>
    </citation>
    <scope>NUCLEOTIDE SEQUENCE [LARGE SCALE GENOMIC DNA]</scope>
    <source>
        <strain evidence="12">DSM 44875</strain>
    </source>
</reference>
<feature type="domain" description="Enoyl reductase (ER)" evidence="10">
    <location>
        <begin position="8"/>
        <end position="307"/>
    </location>
</feature>
<evidence type="ECO:0000256" key="4">
    <source>
        <dbReference type="ARBA" id="ARBA00022723"/>
    </source>
</evidence>
<evidence type="ECO:0000313" key="11">
    <source>
        <dbReference type="EMBL" id="SCF17327.1"/>
    </source>
</evidence>
<dbReference type="AlphaFoldDB" id="A0A1C4Y9B5"/>
<comment type="catalytic activity">
    <reaction evidence="8">
        <text>a primary alcohol + NAD(+) = an aldehyde + NADH + H(+)</text>
        <dbReference type="Rhea" id="RHEA:10736"/>
        <dbReference type="ChEBI" id="CHEBI:15378"/>
        <dbReference type="ChEBI" id="CHEBI:15734"/>
        <dbReference type="ChEBI" id="CHEBI:17478"/>
        <dbReference type="ChEBI" id="CHEBI:57540"/>
        <dbReference type="ChEBI" id="CHEBI:57945"/>
        <dbReference type="EC" id="1.1.1.1"/>
    </reaction>
</comment>
<evidence type="ECO:0000256" key="1">
    <source>
        <dbReference type="ARBA" id="ARBA00001947"/>
    </source>
</evidence>
<dbReference type="CDD" id="cd08254">
    <property type="entry name" value="hydroxyacyl_CoA_DH"/>
    <property type="match status" value="1"/>
</dbReference>
<evidence type="ECO:0000256" key="2">
    <source>
        <dbReference type="ARBA" id="ARBA00008072"/>
    </source>
</evidence>
<evidence type="ECO:0000256" key="7">
    <source>
        <dbReference type="ARBA" id="ARBA00049164"/>
    </source>
</evidence>
<dbReference type="InterPro" id="IPR036291">
    <property type="entry name" value="NAD(P)-bd_dom_sf"/>
</dbReference>
<organism evidence="11 12">
    <name type="scientific">Micromonospora coriariae</name>
    <dbReference type="NCBI Taxonomy" id="285665"/>
    <lineage>
        <taxon>Bacteria</taxon>
        <taxon>Bacillati</taxon>
        <taxon>Actinomycetota</taxon>
        <taxon>Actinomycetes</taxon>
        <taxon>Micromonosporales</taxon>
        <taxon>Micromonosporaceae</taxon>
        <taxon>Micromonospora</taxon>
    </lineage>
</organism>
<accession>A0A1C4Y9B5</accession>
<dbReference type="InterPro" id="IPR020843">
    <property type="entry name" value="ER"/>
</dbReference>
<dbReference type="EC" id="1.1.1.1" evidence="3"/>
<gene>
    <name evidence="11" type="ORF">GA0070607_6452</name>
</gene>
<dbReference type="Pfam" id="PF00107">
    <property type="entry name" value="ADH_zinc_N"/>
    <property type="match status" value="1"/>
</dbReference>
<dbReference type="Gene3D" id="3.90.180.10">
    <property type="entry name" value="Medium-chain alcohol dehydrogenases, catalytic domain"/>
    <property type="match status" value="2"/>
</dbReference>
<dbReference type="InterPro" id="IPR013154">
    <property type="entry name" value="ADH-like_N"/>
</dbReference>
<comment type="similarity">
    <text evidence="2 9">Belongs to the zinc-containing alcohol dehydrogenase family.</text>
</comment>
<dbReference type="OrthoDB" id="3567264at2"/>
<dbReference type="InterPro" id="IPR013149">
    <property type="entry name" value="ADH-like_C"/>
</dbReference>
<dbReference type="PANTHER" id="PTHR42940">
    <property type="entry name" value="ALCOHOL DEHYDROGENASE 1-RELATED"/>
    <property type="match status" value="1"/>
</dbReference>
<sequence>MKAWQFIGVGNPLTLRDVDVPEAGQGQVLIDVKASGLCHSDIGYLEGTITHLPFAPITLGHEMSGVVVQVGAGVTGFKIGQRVAIPSTLETPGNASDGGFAEYVVARQEHIIGIPDDVDFVHAALAMDAGMTSYHAVRYGGTKQGTRIGIIGLGGLGFLGAQFALALGAEVYGVEINEDVWPRALDVGVVDVARSIGEFADKNLEVIIDFAGFGTTTAEAFEAIGHGGTVVQVGLGRSTATISTWALLSKELRYLGSAGGTFDDVRAVLDLFSRNKVKPLLSTVSFEQIGEAIERLERGRVDGRIVAIQP</sequence>
<dbReference type="GO" id="GO:0005737">
    <property type="term" value="C:cytoplasm"/>
    <property type="evidence" value="ECO:0007669"/>
    <property type="project" value="TreeGrafter"/>
</dbReference>
<evidence type="ECO:0000256" key="8">
    <source>
        <dbReference type="ARBA" id="ARBA00049243"/>
    </source>
</evidence>
<dbReference type="SUPFAM" id="SSF50129">
    <property type="entry name" value="GroES-like"/>
    <property type="match status" value="1"/>
</dbReference>
<dbReference type="Gene3D" id="3.40.50.720">
    <property type="entry name" value="NAD(P)-binding Rossmann-like Domain"/>
    <property type="match status" value="1"/>
</dbReference>
<keyword evidence="4 9" id="KW-0479">Metal-binding</keyword>
<evidence type="ECO:0000256" key="3">
    <source>
        <dbReference type="ARBA" id="ARBA00013190"/>
    </source>
</evidence>
<keyword evidence="5 9" id="KW-0862">Zinc</keyword>
<proteinExistence type="inferred from homology"/>
<dbReference type="EMBL" id="LT607412">
    <property type="protein sequence ID" value="SCF17327.1"/>
    <property type="molecule type" value="Genomic_DNA"/>
</dbReference>
<dbReference type="InterPro" id="IPR002328">
    <property type="entry name" value="ADH_Zn_CS"/>
</dbReference>
<dbReference type="PANTHER" id="PTHR42940:SF8">
    <property type="entry name" value="VACUOLAR PROTEIN SORTING-ASSOCIATED PROTEIN 11"/>
    <property type="match status" value="1"/>
</dbReference>
<keyword evidence="12" id="KW-1185">Reference proteome</keyword>
<dbReference type="PROSITE" id="PS00059">
    <property type="entry name" value="ADH_ZINC"/>
    <property type="match status" value="1"/>
</dbReference>
<evidence type="ECO:0000256" key="6">
    <source>
        <dbReference type="ARBA" id="ARBA00023002"/>
    </source>
</evidence>
<dbReference type="Proteomes" id="UP000198243">
    <property type="component" value="Chromosome I"/>
</dbReference>
<dbReference type="InterPro" id="IPR011032">
    <property type="entry name" value="GroES-like_sf"/>
</dbReference>
<dbReference type="GO" id="GO:0004022">
    <property type="term" value="F:alcohol dehydrogenase (NAD+) activity"/>
    <property type="evidence" value="ECO:0007669"/>
    <property type="project" value="UniProtKB-EC"/>
</dbReference>
<dbReference type="SUPFAM" id="SSF51735">
    <property type="entry name" value="NAD(P)-binding Rossmann-fold domains"/>
    <property type="match status" value="1"/>
</dbReference>
<evidence type="ECO:0000313" key="12">
    <source>
        <dbReference type="Proteomes" id="UP000198243"/>
    </source>
</evidence>
<dbReference type="Pfam" id="PF08240">
    <property type="entry name" value="ADH_N"/>
    <property type="match status" value="1"/>
</dbReference>
<keyword evidence="6" id="KW-0560">Oxidoreductase</keyword>